<dbReference type="AlphaFoldDB" id="D4ZDH3"/>
<keyword evidence="2" id="KW-1185">Reference proteome</keyword>
<sequence length="32" mass="3901">MIAQLMERKKLDWLLFIESLFNPKYPFLLTNS</sequence>
<gene>
    <name evidence="1" type="ordered locus">SVI_0124</name>
</gene>
<organism evidence="1 2">
    <name type="scientific">Shewanella violacea (strain JCM 10179 / CIP 106290 / LMG 19151 / DSS12)</name>
    <dbReference type="NCBI Taxonomy" id="637905"/>
    <lineage>
        <taxon>Bacteria</taxon>
        <taxon>Pseudomonadati</taxon>
        <taxon>Pseudomonadota</taxon>
        <taxon>Gammaproteobacteria</taxon>
        <taxon>Alteromonadales</taxon>
        <taxon>Shewanellaceae</taxon>
        <taxon>Shewanella</taxon>
    </lineage>
</organism>
<evidence type="ECO:0000313" key="1">
    <source>
        <dbReference type="EMBL" id="BAJ00095.1"/>
    </source>
</evidence>
<proteinExistence type="predicted"/>
<name>D4ZDH3_SHEVD</name>
<dbReference type="HOGENOM" id="CLU_3391317_0_0_6"/>
<evidence type="ECO:0000313" key="2">
    <source>
        <dbReference type="Proteomes" id="UP000002350"/>
    </source>
</evidence>
<protein>
    <submittedName>
        <fullName evidence="1">Uncharacterized protein</fullName>
    </submittedName>
</protein>
<dbReference type="EMBL" id="AP011177">
    <property type="protein sequence ID" value="BAJ00095.1"/>
    <property type="molecule type" value="Genomic_DNA"/>
</dbReference>
<dbReference type="Proteomes" id="UP000002350">
    <property type="component" value="Chromosome"/>
</dbReference>
<reference evidence="2" key="1">
    <citation type="journal article" date="2010" name="Mol. Biosyst.">
        <title>Complete genome sequence and comparative analysis of Shewanella violacea, a psychrophilic and piezophilic bacterium from deep sea floor sediments.</title>
        <authorList>
            <person name="Aono E."/>
            <person name="Baba T."/>
            <person name="Ara T."/>
            <person name="Nishi T."/>
            <person name="Nakamichi T."/>
            <person name="Inamoto E."/>
            <person name="Toyonaga H."/>
            <person name="Hasegawa M."/>
            <person name="Takai Y."/>
            <person name="Okumura Y."/>
            <person name="Baba M."/>
            <person name="Tomita M."/>
            <person name="Kato C."/>
            <person name="Oshima T."/>
            <person name="Nakasone K."/>
            <person name="Mori H."/>
        </authorList>
    </citation>
    <scope>NUCLEOTIDE SEQUENCE [LARGE SCALE GENOMIC DNA]</scope>
    <source>
        <strain evidence="2">JCM 10179 / CIP 106290 / LMG 19151 / DSS12</strain>
    </source>
</reference>
<dbReference type="KEGG" id="svo:SVI_0124"/>
<accession>D4ZDH3</accession>